<evidence type="ECO:0000313" key="4">
    <source>
        <dbReference type="EMBL" id="KAG5680280.1"/>
    </source>
</evidence>
<proteinExistence type="inferred from homology"/>
<dbReference type="GO" id="GO:0005840">
    <property type="term" value="C:ribosome"/>
    <property type="evidence" value="ECO:0007669"/>
    <property type="project" value="UniProtKB-KW"/>
</dbReference>
<keyword evidence="5" id="KW-1185">Reference proteome</keyword>
<comment type="similarity">
    <text evidence="1">Belongs to the bacterial ribosomal protein bL34 family.</text>
</comment>
<dbReference type="GO" id="GO:0006412">
    <property type="term" value="P:translation"/>
    <property type="evidence" value="ECO:0007669"/>
    <property type="project" value="InterPro"/>
</dbReference>
<gene>
    <name evidence="4" type="ORF">PVAND_009798</name>
</gene>
<evidence type="ECO:0000256" key="2">
    <source>
        <dbReference type="ARBA" id="ARBA00022980"/>
    </source>
</evidence>
<dbReference type="GO" id="GO:1990904">
    <property type="term" value="C:ribonucleoprotein complex"/>
    <property type="evidence" value="ECO:0007669"/>
    <property type="project" value="UniProtKB-KW"/>
</dbReference>
<keyword evidence="3" id="KW-0687">Ribonucleoprotein</keyword>
<organism evidence="4 5">
    <name type="scientific">Polypedilum vanderplanki</name>
    <name type="common">Sleeping chironomid midge</name>
    <dbReference type="NCBI Taxonomy" id="319348"/>
    <lineage>
        <taxon>Eukaryota</taxon>
        <taxon>Metazoa</taxon>
        <taxon>Ecdysozoa</taxon>
        <taxon>Arthropoda</taxon>
        <taxon>Hexapoda</taxon>
        <taxon>Insecta</taxon>
        <taxon>Pterygota</taxon>
        <taxon>Neoptera</taxon>
        <taxon>Endopterygota</taxon>
        <taxon>Diptera</taxon>
        <taxon>Nematocera</taxon>
        <taxon>Chironomoidea</taxon>
        <taxon>Chironomidae</taxon>
        <taxon>Chironominae</taxon>
        <taxon>Polypedilum</taxon>
        <taxon>Polypedilum</taxon>
    </lineage>
</organism>
<dbReference type="Pfam" id="PF00468">
    <property type="entry name" value="Ribosomal_L34"/>
    <property type="match status" value="1"/>
</dbReference>
<sequence length="87" mass="10168">MFQLVRNVGSFLQKSTHILCNTSLLTSNSLPAIDSTFLVRTKIRDNFPRAKETYRIKKLGWKARLSYNGGRRLIWRRILKGKHVLTH</sequence>
<dbReference type="Proteomes" id="UP001107558">
    <property type="component" value="Chromosome 1"/>
</dbReference>
<accession>A0A9J6CEN3</accession>
<reference evidence="4" key="1">
    <citation type="submission" date="2021-03" db="EMBL/GenBank/DDBJ databases">
        <title>Chromosome level genome of the anhydrobiotic midge Polypedilum vanderplanki.</title>
        <authorList>
            <person name="Yoshida Y."/>
            <person name="Kikawada T."/>
            <person name="Gusev O."/>
        </authorList>
    </citation>
    <scope>NUCLEOTIDE SEQUENCE</scope>
    <source>
        <strain evidence="4">NIAS01</strain>
        <tissue evidence="4">Whole body or cell culture</tissue>
    </source>
</reference>
<name>A0A9J6CEN3_POLVA</name>
<comment type="caution">
    <text evidence="4">The sequence shown here is derived from an EMBL/GenBank/DDBJ whole genome shotgun (WGS) entry which is preliminary data.</text>
</comment>
<evidence type="ECO:0008006" key="6">
    <source>
        <dbReference type="Google" id="ProtNLM"/>
    </source>
</evidence>
<dbReference type="OrthoDB" id="431691at2759"/>
<dbReference type="AlphaFoldDB" id="A0A9J6CEN3"/>
<evidence type="ECO:0000256" key="1">
    <source>
        <dbReference type="ARBA" id="ARBA00010111"/>
    </source>
</evidence>
<evidence type="ECO:0000313" key="5">
    <source>
        <dbReference type="Proteomes" id="UP001107558"/>
    </source>
</evidence>
<protein>
    <recommendedName>
        <fullName evidence="6">39S ribosomal protein L34, mitochondrial</fullName>
    </recommendedName>
</protein>
<dbReference type="GO" id="GO:0003735">
    <property type="term" value="F:structural constituent of ribosome"/>
    <property type="evidence" value="ECO:0007669"/>
    <property type="project" value="InterPro"/>
</dbReference>
<keyword evidence="2" id="KW-0689">Ribosomal protein</keyword>
<dbReference type="InterPro" id="IPR000271">
    <property type="entry name" value="Ribosomal_bL34"/>
</dbReference>
<dbReference type="Gene3D" id="1.10.287.3980">
    <property type="match status" value="1"/>
</dbReference>
<dbReference type="EMBL" id="JADBJN010000001">
    <property type="protein sequence ID" value="KAG5680280.1"/>
    <property type="molecule type" value="Genomic_DNA"/>
</dbReference>
<evidence type="ECO:0000256" key="3">
    <source>
        <dbReference type="ARBA" id="ARBA00023274"/>
    </source>
</evidence>